<feature type="transmembrane region" description="Helical" evidence="1">
    <location>
        <begin position="92"/>
        <end position="115"/>
    </location>
</feature>
<evidence type="ECO:0000313" key="2">
    <source>
        <dbReference type="EMBL" id="PQJ95647.1"/>
    </source>
</evidence>
<keyword evidence="1" id="KW-0472">Membrane</keyword>
<organism evidence="2 3">
    <name type="scientific">Chromatium okenii</name>
    <dbReference type="NCBI Taxonomy" id="61644"/>
    <lineage>
        <taxon>Bacteria</taxon>
        <taxon>Pseudomonadati</taxon>
        <taxon>Pseudomonadota</taxon>
        <taxon>Gammaproteobacteria</taxon>
        <taxon>Chromatiales</taxon>
        <taxon>Chromatiaceae</taxon>
        <taxon>Chromatium</taxon>
    </lineage>
</organism>
<dbReference type="Proteomes" id="UP000239936">
    <property type="component" value="Unassembled WGS sequence"/>
</dbReference>
<comment type="caution">
    <text evidence="2">The sequence shown here is derived from an EMBL/GenBank/DDBJ whole genome shotgun (WGS) entry which is preliminary data.</text>
</comment>
<name>A0A2S7XPH9_9GAMM</name>
<evidence type="ECO:0000313" key="3">
    <source>
        <dbReference type="Proteomes" id="UP000239936"/>
    </source>
</evidence>
<keyword evidence="1" id="KW-0812">Transmembrane</keyword>
<protein>
    <submittedName>
        <fullName evidence="2">Uncharacterized protein</fullName>
    </submittedName>
</protein>
<evidence type="ECO:0000256" key="1">
    <source>
        <dbReference type="SAM" id="Phobius"/>
    </source>
</evidence>
<proteinExistence type="predicted"/>
<keyword evidence="1" id="KW-1133">Transmembrane helix</keyword>
<keyword evidence="3" id="KW-1185">Reference proteome</keyword>
<sequence>MILKPSSVDLLAQDQRGILKAPHPGAFEVQVIANGSDFQRQKTRFITLIDANHAHFAVPPPAMNGYTSEPAVIETPPTLDPIKEQATKRSALLVLALTNLVIFSIIGIVAGIWWWRKHRQVKVDDNFNDL</sequence>
<dbReference type="RefSeq" id="WP_105074661.1">
    <property type="nucleotide sequence ID" value="NZ_PPGH01000037.1"/>
</dbReference>
<dbReference type="EMBL" id="PPGH01000037">
    <property type="protein sequence ID" value="PQJ95647.1"/>
    <property type="molecule type" value="Genomic_DNA"/>
</dbReference>
<gene>
    <name evidence="2" type="ORF">CXB77_16325</name>
</gene>
<dbReference type="AlphaFoldDB" id="A0A2S7XPH9"/>
<reference evidence="2 3" key="1">
    <citation type="submission" date="2018-01" db="EMBL/GenBank/DDBJ databases">
        <title>The complete genome sequence of Chromatium okenii LaCa, a purple sulfur bacterium with a turbulent life.</title>
        <authorList>
            <person name="Luedin S.M."/>
            <person name="Liechti N."/>
            <person name="Storelli N."/>
            <person name="Danza F."/>
            <person name="Wittwer M."/>
            <person name="Pothier J.F."/>
            <person name="Tonolla M.A."/>
        </authorList>
    </citation>
    <scope>NUCLEOTIDE SEQUENCE [LARGE SCALE GENOMIC DNA]</scope>
    <source>
        <strain evidence="2 3">LaCa</strain>
    </source>
</reference>
<accession>A0A2S7XPH9</accession>